<keyword evidence="2" id="KW-1185">Reference proteome</keyword>
<dbReference type="Proteomes" id="UP000694036">
    <property type="component" value="Chromosome"/>
</dbReference>
<organism evidence="1 2">
    <name type="scientific">Saccharolobus shibatae</name>
    <dbReference type="NCBI Taxonomy" id="2286"/>
    <lineage>
        <taxon>Archaea</taxon>
        <taxon>Thermoproteota</taxon>
        <taxon>Thermoprotei</taxon>
        <taxon>Sulfolobales</taxon>
        <taxon>Sulfolobaceae</taxon>
        <taxon>Saccharolobus</taxon>
    </lineage>
</organism>
<accession>A0A8F5C1L5</accession>
<proteinExistence type="predicted"/>
<name>A0A8F5C1L5_9CREN</name>
<dbReference type="EMBL" id="CP077713">
    <property type="protein sequence ID" value="QXJ35454.1"/>
    <property type="molecule type" value="Genomic_DNA"/>
</dbReference>
<evidence type="ECO:0000313" key="1">
    <source>
        <dbReference type="EMBL" id="QXJ35454.1"/>
    </source>
</evidence>
<evidence type="ECO:0000313" key="2">
    <source>
        <dbReference type="Proteomes" id="UP000694036"/>
    </source>
</evidence>
<reference evidence="1 2" key="1">
    <citation type="journal article" date="2021" name="Environ. Microbiol.">
        <title>New insights into the diversity and evolution of the archaeal mobilome from three complete genomes of Saccharolobus shibatae.</title>
        <authorList>
            <person name="Medvedeva S."/>
            <person name="Brandt D."/>
            <person name="Cvirkaite-Krupovic V."/>
            <person name="Liu Y."/>
            <person name="Severinov K."/>
            <person name="Ishino S."/>
            <person name="Ishino Y."/>
            <person name="Prangishvili D."/>
            <person name="Kalinowski J."/>
            <person name="Krupovic M."/>
        </authorList>
    </citation>
    <scope>NUCLEOTIDE SEQUENCE [LARGE SCALE GENOMIC DNA]</scope>
    <source>
        <strain evidence="1 2">S38A</strain>
    </source>
</reference>
<protein>
    <submittedName>
        <fullName evidence="1">Uncharacterized protein</fullName>
    </submittedName>
</protein>
<gene>
    <name evidence="1" type="ORF">J5U22_02001</name>
</gene>
<dbReference type="AlphaFoldDB" id="A0A8F5C1L5"/>
<sequence>MNGTGFVQFWLMLSFISEKRDSHTDVIRDGVYKNDVKKSFRVPRGNDVNVKDFNVGDALDSLSQ</sequence>